<dbReference type="Proteomes" id="UP000798808">
    <property type="component" value="Unassembled WGS sequence"/>
</dbReference>
<proteinExistence type="predicted"/>
<evidence type="ECO:0000313" key="2">
    <source>
        <dbReference type="Proteomes" id="UP000798808"/>
    </source>
</evidence>
<gene>
    <name evidence="1" type="ORF">E1163_08520</name>
</gene>
<organism evidence="1 2">
    <name type="scientific">Fulvivirga kasyanovii</name>
    <dbReference type="NCBI Taxonomy" id="396812"/>
    <lineage>
        <taxon>Bacteria</taxon>
        <taxon>Pseudomonadati</taxon>
        <taxon>Bacteroidota</taxon>
        <taxon>Cytophagia</taxon>
        <taxon>Cytophagales</taxon>
        <taxon>Fulvivirgaceae</taxon>
        <taxon>Fulvivirga</taxon>
    </lineage>
</organism>
<name>A0ABW9RM10_9BACT</name>
<dbReference type="RefSeq" id="WP_155171018.1">
    <property type="nucleotide sequence ID" value="NZ_BAAAFL010000022.1"/>
</dbReference>
<accession>A0ABW9RM10</accession>
<comment type="caution">
    <text evidence="1">The sequence shown here is derived from an EMBL/GenBank/DDBJ whole genome shotgun (WGS) entry which is preliminary data.</text>
</comment>
<keyword evidence="2" id="KW-1185">Reference proteome</keyword>
<evidence type="ECO:0000313" key="1">
    <source>
        <dbReference type="EMBL" id="MTI24981.1"/>
    </source>
</evidence>
<reference evidence="1 2" key="1">
    <citation type="submission" date="2019-02" db="EMBL/GenBank/DDBJ databases">
        <authorList>
            <person name="Goldberg S.R."/>
            <person name="Haltli B.A."/>
            <person name="Correa H."/>
            <person name="Russell K.G."/>
        </authorList>
    </citation>
    <scope>NUCLEOTIDE SEQUENCE [LARGE SCALE GENOMIC DNA]</scope>
    <source>
        <strain evidence="1 2">JCM 16186</strain>
    </source>
</reference>
<sequence length="155" mass="18313">MTDKTRKISRRRFLWIAFLAILAAIAGTVAILDFNTVVIKMLKKDLTHLKIDESSFETFVKEADQKGHWQSKFFDWKKKQIVRFSFMVDSILPTFPYRYKYVQYRSDIVGDFLLSTDFFINKMDTGKTVTYIGLYNPYLRPCSNPFSNLYYPQQA</sequence>
<protein>
    <submittedName>
        <fullName evidence="1">Uncharacterized protein</fullName>
    </submittedName>
</protein>
<dbReference type="EMBL" id="SMLW01000472">
    <property type="protein sequence ID" value="MTI24981.1"/>
    <property type="molecule type" value="Genomic_DNA"/>
</dbReference>